<keyword evidence="2 5" id="KW-0812">Transmembrane</keyword>
<feature type="transmembrane region" description="Helical" evidence="5">
    <location>
        <begin position="169"/>
        <end position="187"/>
    </location>
</feature>
<proteinExistence type="inferred from homology"/>
<dbReference type="PANTHER" id="PTHR43332">
    <property type="entry name" value="INNER MEMBRANE TRANSPORT PERMEASE YADH-RELATED"/>
    <property type="match status" value="1"/>
</dbReference>
<evidence type="ECO:0000313" key="7">
    <source>
        <dbReference type="EMBL" id="WIM04781.1"/>
    </source>
</evidence>
<evidence type="ECO:0000256" key="3">
    <source>
        <dbReference type="ARBA" id="ARBA00022989"/>
    </source>
</evidence>
<feature type="transmembrane region" description="Helical" evidence="5">
    <location>
        <begin position="136"/>
        <end position="157"/>
    </location>
</feature>
<dbReference type="EMBL" id="CP107246">
    <property type="protein sequence ID" value="WIM04781.1"/>
    <property type="molecule type" value="Genomic_DNA"/>
</dbReference>
<comment type="similarity">
    <text evidence="5">Belongs to the ABC-2 integral membrane protein family.</text>
</comment>
<dbReference type="GO" id="GO:0140359">
    <property type="term" value="F:ABC-type transporter activity"/>
    <property type="evidence" value="ECO:0007669"/>
    <property type="project" value="InterPro"/>
</dbReference>
<dbReference type="InterPro" id="IPR013525">
    <property type="entry name" value="ABC2_TM"/>
</dbReference>
<dbReference type="Proteomes" id="UP001234916">
    <property type="component" value="Chromosome"/>
</dbReference>
<dbReference type="PIRSF" id="PIRSF006648">
    <property type="entry name" value="DrrB"/>
    <property type="match status" value="1"/>
</dbReference>
<accession>A0AA49FIR1</accession>
<dbReference type="KEGG" id="npv:OHM77_08715"/>
<protein>
    <recommendedName>
        <fullName evidence="5">Transport permease protein</fullName>
    </recommendedName>
</protein>
<keyword evidence="5" id="KW-1003">Cell membrane</keyword>
<feature type="transmembrane region" description="Helical" evidence="5">
    <location>
        <begin position="57"/>
        <end position="80"/>
    </location>
</feature>
<feature type="transmembrane region" description="Helical" evidence="5">
    <location>
        <begin position="225"/>
        <end position="245"/>
    </location>
</feature>
<dbReference type="InterPro" id="IPR052522">
    <property type="entry name" value="ABC-2_transport_permease"/>
</dbReference>
<reference evidence="7" key="1">
    <citation type="journal article" date="2023" name="Nat. Microbiol.">
        <title>Enrichment and characterization of a nitric oxide-reducing microbial community in a continuous bioreactor.</title>
        <authorList>
            <person name="Garrido-Amador P."/>
            <person name="Stortenbeker N."/>
            <person name="Wessels H.J.C.T."/>
            <person name="Speth D.R."/>
            <person name="Garcia-Heredia I."/>
            <person name="Kartal B."/>
        </authorList>
    </citation>
    <scope>NUCLEOTIDE SEQUENCE</scope>
    <source>
        <strain evidence="7">MAG1</strain>
    </source>
</reference>
<dbReference type="Pfam" id="PF01061">
    <property type="entry name" value="ABC2_membrane"/>
    <property type="match status" value="1"/>
</dbReference>
<evidence type="ECO:0000256" key="1">
    <source>
        <dbReference type="ARBA" id="ARBA00004141"/>
    </source>
</evidence>
<name>A0AA49FIR1_9PROT</name>
<dbReference type="PANTHER" id="PTHR43332:SF2">
    <property type="entry name" value="INNER MEMBRANE TRANSPORT PERMEASE YADH"/>
    <property type="match status" value="1"/>
</dbReference>
<feature type="domain" description="ABC transmembrane type-2" evidence="6">
    <location>
        <begin position="21"/>
        <end position="248"/>
    </location>
</feature>
<keyword evidence="4 5" id="KW-0472">Membrane</keyword>
<dbReference type="InterPro" id="IPR000412">
    <property type="entry name" value="ABC_2_transport"/>
</dbReference>
<dbReference type="AlphaFoldDB" id="A0AA49FIR1"/>
<comment type="subcellular location">
    <subcellularLocation>
        <location evidence="5">Cell inner membrane</location>
        <topology evidence="5">Multi-pass membrane protein</topology>
    </subcellularLocation>
    <subcellularLocation>
        <location evidence="1">Membrane</location>
        <topology evidence="1">Multi-pass membrane protein</topology>
    </subcellularLocation>
</comment>
<dbReference type="GO" id="GO:0043190">
    <property type="term" value="C:ATP-binding cassette (ABC) transporter complex"/>
    <property type="evidence" value="ECO:0007669"/>
    <property type="project" value="InterPro"/>
</dbReference>
<evidence type="ECO:0000259" key="6">
    <source>
        <dbReference type="PROSITE" id="PS51012"/>
    </source>
</evidence>
<feature type="transmembrane region" description="Helical" evidence="5">
    <location>
        <begin position="21"/>
        <end position="45"/>
    </location>
</feature>
<keyword evidence="5" id="KW-0813">Transport</keyword>
<sequence>MRFVLALIYRNFVAARSSARLTLIRVVFQPTIYLFVFGHVVGRMISGAGQQGAYAEIMAPGIIAMTTVSAPFVTIGGQVLSGYFSRTLEEWLLAPVTLRTVLLAMVTAGVCSGVVNSLVVATLVWLILGLTPANPAYVLLAVMAGALLFSLVTLVVLLLPQRPDRGQEVFSFLMMPMTFFGCTFYSYSMLEPPFSYLALLLPTTYISEGLRAAYVPDQPHMDADAILAGLFLAAAVLIPVTDRVFRRRLGHFSW</sequence>
<feature type="transmembrane region" description="Helical" evidence="5">
    <location>
        <begin position="101"/>
        <end position="130"/>
    </location>
</feature>
<keyword evidence="3 5" id="KW-1133">Transmembrane helix</keyword>
<dbReference type="PROSITE" id="PS51012">
    <property type="entry name" value="ABC_TM2"/>
    <property type="match status" value="1"/>
</dbReference>
<evidence type="ECO:0000256" key="4">
    <source>
        <dbReference type="ARBA" id="ARBA00023136"/>
    </source>
</evidence>
<gene>
    <name evidence="7" type="ORF">OHM77_08715</name>
</gene>
<organism evidence="7">
    <name type="scientific">Candidatus Nitricoxidivorans perseverans</name>
    <dbReference type="NCBI Taxonomy" id="2975601"/>
    <lineage>
        <taxon>Bacteria</taxon>
        <taxon>Pseudomonadati</taxon>
        <taxon>Pseudomonadota</taxon>
        <taxon>Betaproteobacteria</taxon>
        <taxon>Nitrosomonadales</taxon>
        <taxon>Sterolibacteriaceae</taxon>
        <taxon>Candidatus Nitricoxidivorans</taxon>
    </lineage>
</organism>
<dbReference type="InterPro" id="IPR047817">
    <property type="entry name" value="ABC2_TM_bact-type"/>
</dbReference>
<evidence type="ECO:0000256" key="2">
    <source>
        <dbReference type="ARBA" id="ARBA00022692"/>
    </source>
</evidence>
<evidence type="ECO:0000256" key="5">
    <source>
        <dbReference type="RuleBase" id="RU361157"/>
    </source>
</evidence>